<dbReference type="InterPro" id="IPR044730">
    <property type="entry name" value="RNase_H-like_dom_plant"/>
</dbReference>
<evidence type="ECO:0000313" key="3">
    <source>
        <dbReference type="EMBL" id="KAF7810076.1"/>
    </source>
</evidence>
<dbReference type="InterPro" id="IPR012337">
    <property type="entry name" value="RNaseH-like_sf"/>
</dbReference>
<dbReference type="GO" id="GO:0003676">
    <property type="term" value="F:nucleic acid binding"/>
    <property type="evidence" value="ECO:0007669"/>
    <property type="project" value="InterPro"/>
</dbReference>
<dbReference type="InterPro" id="IPR036397">
    <property type="entry name" value="RNaseH_sf"/>
</dbReference>
<feature type="domain" description="RNase H type-1" evidence="1">
    <location>
        <begin position="382"/>
        <end position="485"/>
    </location>
</feature>
<proteinExistence type="predicted"/>
<reference evidence="3" key="1">
    <citation type="submission" date="2020-09" db="EMBL/GenBank/DDBJ databases">
        <title>Genome-Enabled Discovery of Anthraquinone Biosynthesis in Senna tora.</title>
        <authorList>
            <person name="Kang S.-H."/>
            <person name="Pandey R.P."/>
            <person name="Lee C.-M."/>
            <person name="Sim J.-S."/>
            <person name="Jeong J.-T."/>
            <person name="Choi B.-S."/>
            <person name="Jung M."/>
            <person name="Ginzburg D."/>
            <person name="Zhao K."/>
            <person name="Won S.Y."/>
            <person name="Oh T.-J."/>
            <person name="Yu Y."/>
            <person name="Kim N.-H."/>
            <person name="Lee O.R."/>
            <person name="Lee T.-H."/>
            <person name="Bashyal P."/>
            <person name="Kim T.-S."/>
            <person name="Lee W.-H."/>
            <person name="Kawkins C."/>
            <person name="Kim C.-K."/>
            <person name="Kim J.S."/>
            <person name="Ahn B.O."/>
            <person name="Rhee S.Y."/>
            <person name="Sohng J.K."/>
        </authorList>
    </citation>
    <scope>NUCLEOTIDE SEQUENCE</scope>
    <source>
        <tissue evidence="3">Leaf</tissue>
    </source>
</reference>
<dbReference type="CDD" id="cd06222">
    <property type="entry name" value="RNase_H_like"/>
    <property type="match status" value="1"/>
</dbReference>
<dbReference type="InterPro" id="IPR052929">
    <property type="entry name" value="RNase_H-like_EbsB-rel"/>
</dbReference>
<name>A0A834SW54_9FABA</name>
<protein>
    <submittedName>
        <fullName evidence="3">Ribonuclease H</fullName>
    </submittedName>
</protein>
<dbReference type="PANTHER" id="PTHR47074">
    <property type="entry name" value="BNAC02G40300D PROTEIN"/>
    <property type="match status" value="1"/>
</dbReference>
<dbReference type="InterPro" id="IPR002156">
    <property type="entry name" value="RNaseH_domain"/>
</dbReference>
<feature type="domain" description="Reverse transcriptase zinc-binding" evidence="2">
    <location>
        <begin position="195"/>
        <end position="280"/>
    </location>
</feature>
<evidence type="ECO:0000259" key="1">
    <source>
        <dbReference type="Pfam" id="PF13456"/>
    </source>
</evidence>
<organism evidence="3 4">
    <name type="scientific">Senna tora</name>
    <dbReference type="NCBI Taxonomy" id="362788"/>
    <lineage>
        <taxon>Eukaryota</taxon>
        <taxon>Viridiplantae</taxon>
        <taxon>Streptophyta</taxon>
        <taxon>Embryophyta</taxon>
        <taxon>Tracheophyta</taxon>
        <taxon>Spermatophyta</taxon>
        <taxon>Magnoliopsida</taxon>
        <taxon>eudicotyledons</taxon>
        <taxon>Gunneridae</taxon>
        <taxon>Pentapetalae</taxon>
        <taxon>rosids</taxon>
        <taxon>fabids</taxon>
        <taxon>Fabales</taxon>
        <taxon>Fabaceae</taxon>
        <taxon>Caesalpinioideae</taxon>
        <taxon>Cassia clade</taxon>
        <taxon>Senna</taxon>
    </lineage>
</organism>
<comment type="caution">
    <text evidence="3">The sequence shown here is derived from an EMBL/GenBank/DDBJ whole genome shotgun (WGS) entry which is preliminary data.</text>
</comment>
<dbReference type="SUPFAM" id="SSF53098">
    <property type="entry name" value="Ribonuclease H-like"/>
    <property type="match status" value="1"/>
</dbReference>
<accession>A0A834SW54</accession>
<dbReference type="PANTHER" id="PTHR47074:SF11">
    <property type="entry name" value="REVERSE TRANSCRIPTASE-LIKE PROTEIN"/>
    <property type="match status" value="1"/>
</dbReference>
<evidence type="ECO:0000313" key="4">
    <source>
        <dbReference type="Proteomes" id="UP000634136"/>
    </source>
</evidence>
<gene>
    <name evidence="3" type="ORF">G2W53_036819</name>
</gene>
<dbReference type="GO" id="GO:0004523">
    <property type="term" value="F:RNA-DNA hybrid ribonuclease activity"/>
    <property type="evidence" value="ECO:0007669"/>
    <property type="project" value="InterPro"/>
</dbReference>
<dbReference type="Pfam" id="PF13966">
    <property type="entry name" value="zf-RVT"/>
    <property type="match status" value="1"/>
</dbReference>
<dbReference type="Gene3D" id="3.30.420.10">
    <property type="entry name" value="Ribonuclease H-like superfamily/Ribonuclease H"/>
    <property type="match status" value="1"/>
</dbReference>
<dbReference type="OrthoDB" id="1741277at2759"/>
<keyword evidence="4" id="KW-1185">Reference proteome</keyword>
<dbReference type="AlphaFoldDB" id="A0A834SW54"/>
<dbReference type="Pfam" id="PF13456">
    <property type="entry name" value="RVT_3"/>
    <property type="match status" value="1"/>
</dbReference>
<dbReference type="Proteomes" id="UP000634136">
    <property type="component" value="Unassembled WGS sequence"/>
</dbReference>
<evidence type="ECO:0000259" key="2">
    <source>
        <dbReference type="Pfam" id="PF13966"/>
    </source>
</evidence>
<sequence length="501" mass="56978">MNVVGVVNDEMEESGDHGIGRKGIEETKVLKEIQNIDETAMNMKENVDPREKPTGVRMWKRIARCGGEASKLVNTVNETTKRKSRPLLSTGLRRSIGDGVTTRIWKDPWIPFDEPTTVSATTPGGLEVERVCELMTEGGTNWDNDKIKTLFDEETCQRIISIPPNGDQGGDKWVWELDRSGVYSVKSGYRSAMVETWNQLSHNEELDQDAVFRFWKRLWKLSILSRYKVFLWRACLGIIPAIESLEKRGMNINEDCGMCNVAPEDVFHALIDCSDLQNLWIAASFDYSSRHYHGDLLEWLVVESEKWKEEQLSSLAVMLYYIWERRNRKKFENKMIRVDDIWPRVQRSMDEMQVALIDDGRNVVVPSVLGWEKPEYPFHKLNVDAATMTEGGGVMGGLVRDGEGCILGAFMCAVYYPHDPILLEALAIKRGLELAREIGSQNIIIEGDAKLVFDMLKTNCNQASALNAISADAISKKAKLVRQNFVWTDSVPLFLSEDFFH</sequence>
<dbReference type="EMBL" id="JAAIUW010000011">
    <property type="protein sequence ID" value="KAF7810076.1"/>
    <property type="molecule type" value="Genomic_DNA"/>
</dbReference>
<dbReference type="InterPro" id="IPR026960">
    <property type="entry name" value="RVT-Znf"/>
</dbReference>